<dbReference type="GO" id="GO:0051026">
    <property type="term" value="P:chiasma assembly"/>
    <property type="evidence" value="ECO:0007669"/>
    <property type="project" value="TreeGrafter"/>
</dbReference>
<evidence type="ECO:0000256" key="4">
    <source>
        <dbReference type="ARBA" id="ARBA00023125"/>
    </source>
</evidence>
<proteinExistence type="inferred from homology"/>
<keyword evidence="3" id="KW-0067">ATP-binding</keyword>
<evidence type="ECO:0000256" key="3">
    <source>
        <dbReference type="ARBA" id="ARBA00022840"/>
    </source>
</evidence>
<dbReference type="OrthoDB" id="29596at2759"/>
<dbReference type="GO" id="GO:0005634">
    <property type="term" value="C:nucleus"/>
    <property type="evidence" value="ECO:0007669"/>
    <property type="project" value="TreeGrafter"/>
</dbReference>
<dbReference type="InterPro" id="IPR017261">
    <property type="entry name" value="DNA_mismatch_repair_MutS/MSH"/>
</dbReference>
<keyword evidence="10" id="KW-1185">Reference proteome</keyword>
<dbReference type="PANTHER" id="PTHR11361">
    <property type="entry name" value="DNA MISMATCH REPAIR PROTEIN MUTS FAMILY MEMBER"/>
    <property type="match status" value="1"/>
</dbReference>
<dbReference type="Gene3D" id="1.10.1420.10">
    <property type="match status" value="1"/>
</dbReference>
<evidence type="ECO:0000256" key="2">
    <source>
        <dbReference type="ARBA" id="ARBA00022741"/>
    </source>
</evidence>
<organism evidence="9 10">
    <name type="scientific">Ambrosiozyma monospora</name>
    <name type="common">Yeast</name>
    <name type="synonym">Endomycopsis monosporus</name>
    <dbReference type="NCBI Taxonomy" id="43982"/>
    <lineage>
        <taxon>Eukaryota</taxon>
        <taxon>Fungi</taxon>
        <taxon>Dikarya</taxon>
        <taxon>Ascomycota</taxon>
        <taxon>Saccharomycotina</taxon>
        <taxon>Pichiomycetes</taxon>
        <taxon>Pichiales</taxon>
        <taxon>Pichiaceae</taxon>
        <taxon>Ambrosiozyma</taxon>
    </lineage>
</organism>
<dbReference type="PIRSF" id="PIRSF037677">
    <property type="entry name" value="DNA_mis_repair_Msh6"/>
    <property type="match status" value="1"/>
</dbReference>
<dbReference type="GO" id="GO:0006298">
    <property type="term" value="P:mismatch repair"/>
    <property type="evidence" value="ECO:0007669"/>
    <property type="project" value="InterPro"/>
</dbReference>
<evidence type="ECO:0000256" key="7">
    <source>
        <dbReference type="SAM" id="Coils"/>
    </source>
</evidence>
<reference evidence="9" key="1">
    <citation type="submission" date="2023-04" db="EMBL/GenBank/DDBJ databases">
        <title>Ambrosiozyma monospora NBRC 1965.</title>
        <authorList>
            <person name="Ichikawa N."/>
            <person name="Sato H."/>
            <person name="Tonouchi N."/>
        </authorList>
    </citation>
    <scope>NUCLEOTIDE SEQUENCE</scope>
    <source>
        <strain evidence="9">NBRC 1965</strain>
    </source>
</reference>
<comment type="caution">
    <text evidence="9">The sequence shown here is derived from an EMBL/GenBank/DDBJ whole genome shotgun (WGS) entry which is preliminary data.</text>
</comment>
<feature type="coiled-coil region" evidence="7">
    <location>
        <begin position="199"/>
        <end position="226"/>
    </location>
</feature>
<evidence type="ECO:0000259" key="8">
    <source>
        <dbReference type="PROSITE" id="PS00486"/>
    </source>
</evidence>
<keyword evidence="7" id="KW-0175">Coiled coil</keyword>
<dbReference type="GO" id="GO:0140664">
    <property type="term" value="F:ATP-dependent DNA damage sensor activity"/>
    <property type="evidence" value="ECO:0007669"/>
    <property type="project" value="InterPro"/>
</dbReference>
<name>A0A9W6Z104_AMBMO</name>
<dbReference type="PANTHER" id="PTHR11361:SF20">
    <property type="entry name" value="MUTS PROTEIN HOMOLOG 5"/>
    <property type="match status" value="1"/>
</dbReference>
<protein>
    <submittedName>
        <fullName evidence="9">Unnamed protein product</fullName>
    </submittedName>
</protein>
<gene>
    <name evidence="9" type="ORF">Amon01_000627200</name>
</gene>
<dbReference type="Pfam" id="PF05192">
    <property type="entry name" value="MutS_III"/>
    <property type="match status" value="1"/>
</dbReference>
<dbReference type="PROSITE" id="PS00486">
    <property type="entry name" value="DNA_MISMATCH_REPAIR_2"/>
    <property type="match status" value="1"/>
</dbReference>
<comment type="similarity">
    <text evidence="1">Belongs to the DNA mismatch repair MutS family.</text>
</comment>
<dbReference type="EMBL" id="BSXU01003897">
    <property type="protein sequence ID" value="GMG40538.1"/>
    <property type="molecule type" value="Genomic_DNA"/>
</dbReference>
<dbReference type="GO" id="GO:0030983">
    <property type="term" value="F:mismatched DNA binding"/>
    <property type="evidence" value="ECO:0007669"/>
    <property type="project" value="InterPro"/>
</dbReference>
<keyword evidence="2" id="KW-0547">Nucleotide-binding</keyword>
<dbReference type="InterPro" id="IPR045076">
    <property type="entry name" value="MutS"/>
</dbReference>
<dbReference type="AlphaFoldDB" id="A0A9W6Z104"/>
<dbReference type="Proteomes" id="UP001165063">
    <property type="component" value="Unassembled WGS sequence"/>
</dbReference>
<dbReference type="InterPro" id="IPR027417">
    <property type="entry name" value="P-loop_NTPase"/>
</dbReference>
<keyword evidence="4" id="KW-0238">DNA-binding</keyword>
<dbReference type="SUPFAM" id="SSF52540">
    <property type="entry name" value="P-loop containing nucleoside triphosphate hydrolases"/>
    <property type="match status" value="1"/>
</dbReference>
<dbReference type="Pfam" id="PF00488">
    <property type="entry name" value="MutS_V"/>
    <property type="match status" value="1"/>
</dbReference>
<feature type="domain" description="DNA mismatch repair proteins mutS family" evidence="8">
    <location>
        <begin position="451"/>
        <end position="467"/>
    </location>
</feature>
<comment type="subunit">
    <text evidence="6">Heterodimer consisting of MSH2-MSH3 (MutS beta). Forms a ternary complex with MutL alpha (MLH1-PMS1).</text>
</comment>
<dbReference type="SMART" id="SM00533">
    <property type="entry name" value="MUTSd"/>
    <property type="match status" value="1"/>
</dbReference>
<dbReference type="InterPro" id="IPR036187">
    <property type="entry name" value="DNA_mismatch_repair_MutS_sf"/>
</dbReference>
<evidence type="ECO:0000256" key="6">
    <source>
        <dbReference type="ARBA" id="ARBA00025902"/>
    </source>
</evidence>
<evidence type="ECO:0000313" key="10">
    <source>
        <dbReference type="Proteomes" id="UP001165063"/>
    </source>
</evidence>
<sequence length="623" mass="70385">MLQFNHTRKLDLVKDIRLCSTDQYMCLDTDTIYSIGIFPSSEKRIEGEKMTLFRLMNRTCSKSGKLALKRILLRPLANIDMINERFDTIDAIWNELQESRSESIILALRQSLKFMCDIMAVGSQLRQGNNKAVVWKRLRYFVIHSLKITEIVDGSQFLKTSTLFQKYLDTVNTTSLLEIRKILESVLDFNNEQQNIGILDGVDEQLDAYRKTYNELESILQDVSKSISEEKNCDISTAYIPQFGYLIVLDVDLADRGNDWDEVFRTSTKVYFKSELMAEMDTNYGDIYSLIRDSEIEILHLLQQQLLDHIPSVEALYGILGEIDVMLVFAMVSHEHDFKRPEIIDPSVIDVQNAGDPLSSGHIPNNFTLNEKIMILTGPNYSGKSTLLVKIGLLVFLSHIGCFIPATGKIGLTNRILTRMNSRESVGKLQSTFMRDSMQMARCLSRCTPKSLILMDEFGKGTDVIDGPALLSACIRYLSGKGADSPRVILATHLTETFRDNMVKFPFPVQFNHMKVVVSENYSEKITYLYDIGDGMTDGSFGITCAKNAGVKEDVISRAKFFRDLLIKGGDGDTIIELMSIQRHADSLIVDRASNAVKTFLSWDLETAADASKVKADLLRLFG</sequence>
<dbReference type="Pfam" id="PF05190">
    <property type="entry name" value="MutS_IV"/>
    <property type="match status" value="1"/>
</dbReference>
<evidence type="ECO:0000313" key="9">
    <source>
        <dbReference type="EMBL" id="GMG40538.1"/>
    </source>
</evidence>
<dbReference type="Gene3D" id="3.40.50.300">
    <property type="entry name" value="P-loop containing nucleotide triphosphate hydrolases"/>
    <property type="match status" value="1"/>
</dbReference>
<dbReference type="InterPro" id="IPR007696">
    <property type="entry name" value="DNA_mismatch_repair_MutS_core"/>
</dbReference>
<evidence type="ECO:0000256" key="1">
    <source>
        <dbReference type="ARBA" id="ARBA00006271"/>
    </source>
</evidence>
<accession>A0A9W6Z104</accession>
<dbReference type="SUPFAM" id="SSF48334">
    <property type="entry name" value="DNA repair protein MutS, domain III"/>
    <property type="match status" value="1"/>
</dbReference>
<dbReference type="InterPro" id="IPR007861">
    <property type="entry name" value="DNA_mismatch_repair_MutS_clamp"/>
</dbReference>
<evidence type="ECO:0000256" key="5">
    <source>
        <dbReference type="ARBA" id="ARBA00025373"/>
    </source>
</evidence>
<dbReference type="SMART" id="SM00534">
    <property type="entry name" value="MUTSac"/>
    <property type="match status" value="1"/>
</dbReference>
<comment type="function">
    <text evidence="5">Component of the post-replicative DNA mismatch repair system (MMR). Heterodimerizes with MSH2 to form MutS beta, which binds to DNA mismatches thereby initiating DNA repair. MSH3 provides substrate-binding and substrate specificity to the complex. When bound, the MutS beta heterodimer bends the DNA helix and shields approximately 20 base pairs. Acts mainly to repair insertion-deletion loops (IDLs) from 2 to 13 nucleotides in size, but can also repair base-base and single insertion-deletion mismatches that occur during replication. After mismatch binding, forms a ternary complex with the MutL alpha heterodimer, which is thought to be responsible for directing the downstream MMR events, including strand discrimination, excision, and resynthesis. ATP binding and hydrolysis play a pivotal role in mismatch repair functions.</text>
</comment>
<dbReference type="InterPro" id="IPR000432">
    <property type="entry name" value="DNA_mismatch_repair_MutS_C"/>
</dbReference>
<dbReference type="GO" id="GO:0005524">
    <property type="term" value="F:ATP binding"/>
    <property type="evidence" value="ECO:0007669"/>
    <property type="project" value="UniProtKB-KW"/>
</dbReference>